<dbReference type="OMA" id="QDSINTH"/>
<dbReference type="AlphaFoldDB" id="A0A1C7MUF3"/>
<reference evidence="2 3" key="1">
    <citation type="submission" date="2016-03" db="EMBL/GenBank/DDBJ databases">
        <title>Whole genome sequencing of Grifola frondosa 9006-11.</title>
        <authorList>
            <person name="Min B."/>
            <person name="Park H."/>
            <person name="Kim J.-G."/>
            <person name="Cho H."/>
            <person name="Oh Y.-L."/>
            <person name="Kong W.-S."/>
            <person name="Choi I.-G."/>
        </authorList>
    </citation>
    <scope>NUCLEOTIDE SEQUENCE [LARGE SCALE GENOMIC DNA]</scope>
    <source>
        <strain evidence="2 3">9006-11</strain>
    </source>
</reference>
<dbReference type="EMBL" id="LUGG01000001">
    <property type="protein sequence ID" value="OBZ80056.1"/>
    <property type="molecule type" value="Genomic_DNA"/>
</dbReference>
<proteinExistence type="predicted"/>
<evidence type="ECO:0000256" key="1">
    <source>
        <dbReference type="SAM" id="MobiDB-lite"/>
    </source>
</evidence>
<protein>
    <submittedName>
        <fullName evidence="2">Uncharacterized protein</fullName>
    </submittedName>
</protein>
<evidence type="ECO:0000313" key="2">
    <source>
        <dbReference type="EMBL" id="OBZ80056.1"/>
    </source>
</evidence>
<dbReference type="Proteomes" id="UP000092993">
    <property type="component" value="Unassembled WGS sequence"/>
</dbReference>
<feature type="region of interest" description="Disordered" evidence="1">
    <location>
        <begin position="50"/>
        <end position="79"/>
    </location>
</feature>
<keyword evidence="3" id="KW-1185">Reference proteome</keyword>
<name>A0A1C7MUF3_GRIFR</name>
<sequence>MAHWHGFAKLRMHTDTTLDILSEDTAVLGQKLREFKEKTCAAFQTRELAREGEARKRRQQKNVAGAGPNSAAPGDARRPKAFNLNTYKLHSLGDYVSTIRLFGTTDSYSTQLPETEHRKSKSRFLRTNGRLIRKQLTKIETRQRNIRKMREKLSPQEALHPPDMEDVPSDPRMQYNMGKSENSPVNVPSFLQKHAGDPAIKDFLPKLKDHLLPRIQEIISQEATFGSNSTSVPGPVVGYEHPRDSVFLKNDRIYHHSLIRFNYTTYDVRPHHSVVNAGTEQCNIMLLADSSDPAGSGRFLYARVLGTYHAKVVYMGSGMRDYEPRRMDFLWVRWYEVLDGSSSQLPSLRFPSMCDAYSFGFVNPSDVLRSCHVIPDFAGASAMMMVLVLPAAPRMPRTGVATTWAVFLIATFMRHHWD</sequence>
<evidence type="ECO:0000313" key="3">
    <source>
        <dbReference type="Proteomes" id="UP000092993"/>
    </source>
</evidence>
<accession>A0A1C7MUF3</accession>
<organism evidence="2 3">
    <name type="scientific">Grifola frondosa</name>
    <name type="common">Maitake</name>
    <name type="synonym">Polyporus frondosus</name>
    <dbReference type="NCBI Taxonomy" id="5627"/>
    <lineage>
        <taxon>Eukaryota</taxon>
        <taxon>Fungi</taxon>
        <taxon>Dikarya</taxon>
        <taxon>Basidiomycota</taxon>
        <taxon>Agaricomycotina</taxon>
        <taxon>Agaricomycetes</taxon>
        <taxon>Polyporales</taxon>
        <taxon>Grifolaceae</taxon>
        <taxon>Grifola</taxon>
    </lineage>
</organism>
<comment type="caution">
    <text evidence="2">The sequence shown here is derived from an EMBL/GenBank/DDBJ whole genome shotgun (WGS) entry which is preliminary data.</text>
</comment>
<gene>
    <name evidence="2" type="ORF">A0H81_00427</name>
</gene>
<dbReference type="STRING" id="5627.A0A1C7MUF3"/>
<dbReference type="OrthoDB" id="3267098at2759"/>